<dbReference type="EMBL" id="BLLF01001044">
    <property type="protein sequence ID" value="GFH16739.1"/>
    <property type="molecule type" value="Genomic_DNA"/>
</dbReference>
<sequence length="136" mass="14217">MKHALRQAQAQHERQAMDLLGAATSAATAGGSCPPAHMPPLGLAPEVNNPDWYRALLAAAASPHHTDTAPEHHRGRQAPSPGRLDRQAKQNHGTQAGSKLAKGKKGRQHVPKSCSSTTSDDTSTSSSSRSTSSLGE</sequence>
<organism evidence="2 3">
    <name type="scientific">Haematococcus lacustris</name>
    <name type="common">Green alga</name>
    <name type="synonym">Haematococcus pluvialis</name>
    <dbReference type="NCBI Taxonomy" id="44745"/>
    <lineage>
        <taxon>Eukaryota</taxon>
        <taxon>Viridiplantae</taxon>
        <taxon>Chlorophyta</taxon>
        <taxon>core chlorophytes</taxon>
        <taxon>Chlorophyceae</taxon>
        <taxon>CS clade</taxon>
        <taxon>Chlamydomonadales</taxon>
        <taxon>Haematococcaceae</taxon>
        <taxon>Haematococcus</taxon>
    </lineage>
</organism>
<dbReference type="PROSITE" id="PS51257">
    <property type="entry name" value="PROKAR_LIPOPROTEIN"/>
    <property type="match status" value="1"/>
</dbReference>
<evidence type="ECO:0000313" key="3">
    <source>
        <dbReference type="Proteomes" id="UP000485058"/>
    </source>
</evidence>
<reference evidence="2 3" key="1">
    <citation type="submission" date="2020-02" db="EMBL/GenBank/DDBJ databases">
        <title>Draft genome sequence of Haematococcus lacustris strain NIES-144.</title>
        <authorList>
            <person name="Morimoto D."/>
            <person name="Nakagawa S."/>
            <person name="Yoshida T."/>
            <person name="Sawayama S."/>
        </authorList>
    </citation>
    <scope>NUCLEOTIDE SEQUENCE [LARGE SCALE GENOMIC DNA]</scope>
    <source>
        <strain evidence="2 3">NIES-144</strain>
    </source>
</reference>
<dbReference type="AlphaFoldDB" id="A0A699ZBU7"/>
<dbReference type="Proteomes" id="UP000485058">
    <property type="component" value="Unassembled WGS sequence"/>
</dbReference>
<feature type="compositionally biased region" description="Basic residues" evidence="1">
    <location>
        <begin position="101"/>
        <end position="110"/>
    </location>
</feature>
<feature type="region of interest" description="Disordered" evidence="1">
    <location>
        <begin position="1"/>
        <end position="136"/>
    </location>
</feature>
<feature type="compositionally biased region" description="Low complexity" evidence="1">
    <location>
        <begin position="113"/>
        <end position="136"/>
    </location>
</feature>
<evidence type="ECO:0000313" key="2">
    <source>
        <dbReference type="EMBL" id="GFH16739.1"/>
    </source>
</evidence>
<keyword evidence="3" id="KW-1185">Reference proteome</keyword>
<protein>
    <submittedName>
        <fullName evidence="2">Uncharacterized protein</fullName>
    </submittedName>
</protein>
<feature type="compositionally biased region" description="Low complexity" evidence="1">
    <location>
        <begin position="21"/>
        <end position="32"/>
    </location>
</feature>
<comment type="caution">
    <text evidence="2">The sequence shown here is derived from an EMBL/GenBank/DDBJ whole genome shotgun (WGS) entry which is preliminary data.</text>
</comment>
<proteinExistence type="predicted"/>
<name>A0A699ZBU7_HAELA</name>
<accession>A0A699ZBU7</accession>
<evidence type="ECO:0000256" key="1">
    <source>
        <dbReference type="SAM" id="MobiDB-lite"/>
    </source>
</evidence>
<gene>
    <name evidence="2" type="ORF">HaLaN_13223</name>
</gene>